<feature type="region of interest" description="Disordered" evidence="1">
    <location>
        <begin position="112"/>
        <end position="210"/>
    </location>
</feature>
<dbReference type="KEGG" id="pcon:B0A89_01400"/>
<keyword evidence="3" id="KW-1185">Reference proteome</keyword>
<dbReference type="STRING" id="1945662.B0A89_01400"/>
<accession>A0A1W6CUH2</accession>
<dbReference type="Proteomes" id="UP000193017">
    <property type="component" value="Chromosome"/>
</dbReference>
<reference evidence="2 3" key="1">
    <citation type="submission" date="2017-03" db="EMBL/GenBank/DDBJ databases">
        <title>Genome sequence of Paracoccus contaminans isolated from a water microcosm.</title>
        <authorList>
            <person name="Aurass P."/>
            <person name="Karste S."/>
            <person name="Trost E."/>
            <person name="Glaeser S.P."/>
            <person name="Kaempfer P."/>
            <person name="Flieger A."/>
        </authorList>
    </citation>
    <scope>NUCLEOTIDE SEQUENCE [LARGE SCALE GENOMIC DNA]</scope>
    <source>
        <strain evidence="3">RKI 16-01929T\LMG 29738T\CCM 8701T\CIP 111112T</strain>
    </source>
</reference>
<evidence type="ECO:0000313" key="3">
    <source>
        <dbReference type="Proteomes" id="UP000193017"/>
    </source>
</evidence>
<protein>
    <submittedName>
        <fullName evidence="2">Uncharacterized protein</fullName>
    </submittedName>
</protein>
<name>A0A1W6CUH2_9RHOB</name>
<sequence length="210" mass="20070">MAALAAGLLVWLMALSHGGAGPIGGLFLGLVTAGLAGGLLTLLFCAGSAWEGLESLPGPAAATAPAEQAIGTPDAASVAIARPQRPAGMGQTPEGASADPRRAVTFEPDVSGAQVSASGAGRAQQAQPGPGAATEVAEAAWPAGKEPPHDAGGAGAVAHAAASDAGSLAGGAALSAPVTTDAGRLRAERKRSLADGQERAHADSVQGGPA</sequence>
<organism evidence="2 3">
    <name type="scientific">Paracoccus contaminans</name>
    <dbReference type="NCBI Taxonomy" id="1945662"/>
    <lineage>
        <taxon>Bacteria</taxon>
        <taxon>Pseudomonadati</taxon>
        <taxon>Pseudomonadota</taxon>
        <taxon>Alphaproteobacteria</taxon>
        <taxon>Rhodobacterales</taxon>
        <taxon>Paracoccaceae</taxon>
        <taxon>Paracoccus</taxon>
    </lineage>
</organism>
<feature type="compositionally biased region" description="Basic and acidic residues" evidence="1">
    <location>
        <begin position="183"/>
        <end position="202"/>
    </location>
</feature>
<proteinExistence type="predicted"/>
<feature type="compositionally biased region" description="Low complexity" evidence="1">
    <location>
        <begin position="112"/>
        <end position="144"/>
    </location>
</feature>
<feature type="compositionally biased region" description="Low complexity" evidence="1">
    <location>
        <begin position="156"/>
        <end position="178"/>
    </location>
</feature>
<gene>
    <name evidence="2" type="ORF">B0A89_01400</name>
</gene>
<evidence type="ECO:0000256" key="1">
    <source>
        <dbReference type="SAM" id="MobiDB-lite"/>
    </source>
</evidence>
<dbReference type="EMBL" id="CP020612">
    <property type="protein sequence ID" value="ARJ68501.1"/>
    <property type="molecule type" value="Genomic_DNA"/>
</dbReference>
<evidence type="ECO:0000313" key="2">
    <source>
        <dbReference type="EMBL" id="ARJ68501.1"/>
    </source>
</evidence>
<dbReference type="AlphaFoldDB" id="A0A1W6CUH2"/>